<keyword evidence="3 11" id="KW-0378">Hydrolase</keyword>
<name>A0A328FIV7_9BACT</name>
<dbReference type="SUPFAM" id="SSF52540">
    <property type="entry name" value="P-loop containing nucleoside triphosphate hydrolases"/>
    <property type="match status" value="1"/>
</dbReference>
<evidence type="ECO:0000313" key="17">
    <source>
        <dbReference type="Proteomes" id="UP000293902"/>
    </source>
</evidence>
<dbReference type="PROSITE" id="PS51786">
    <property type="entry name" value="LON_PROTEOLYTIC"/>
    <property type="match status" value="1"/>
</dbReference>
<feature type="binding site" evidence="9">
    <location>
        <begin position="252"/>
        <end position="259"/>
    </location>
    <ligand>
        <name>ATP</name>
        <dbReference type="ChEBI" id="CHEBI:30616"/>
    </ligand>
</feature>
<dbReference type="GO" id="GO:0005524">
    <property type="term" value="F:ATP binding"/>
    <property type="evidence" value="ECO:0007669"/>
    <property type="project" value="UniProtKB-KW"/>
</dbReference>
<dbReference type="Proteomes" id="UP000248798">
    <property type="component" value="Unassembled WGS sequence"/>
</dbReference>
<reference evidence="14 17" key="2">
    <citation type="submission" date="2019-02" db="EMBL/GenBank/DDBJ databases">
        <title>Complete genome sequence of Desulfobacter hydrogenophilus AcRS1.</title>
        <authorList>
            <person name="Marietou A."/>
            <person name="Lund M.B."/>
            <person name="Marshall I.P.G."/>
            <person name="Schreiber L."/>
            <person name="Jorgensen B."/>
        </authorList>
    </citation>
    <scope>NUCLEOTIDE SEQUENCE [LARGE SCALE GENOMIC DNA]</scope>
    <source>
        <strain evidence="14 17">AcRS1</strain>
    </source>
</reference>
<keyword evidence="10" id="KW-0597">Phosphoprotein</keyword>
<evidence type="ECO:0000256" key="7">
    <source>
        <dbReference type="ARBA" id="ARBA00066743"/>
    </source>
</evidence>
<dbReference type="InterPro" id="IPR004815">
    <property type="entry name" value="Lon_bac/euk-typ"/>
</dbReference>
<evidence type="ECO:0000313" key="14">
    <source>
        <dbReference type="EMBL" id="QBH11713.1"/>
    </source>
</evidence>
<evidence type="ECO:0000256" key="10">
    <source>
        <dbReference type="PROSITE-ProRule" id="PRU00169"/>
    </source>
</evidence>
<evidence type="ECO:0000256" key="5">
    <source>
        <dbReference type="ARBA" id="ARBA00022840"/>
    </source>
</evidence>
<evidence type="ECO:0000256" key="6">
    <source>
        <dbReference type="ARBA" id="ARBA00050665"/>
    </source>
</evidence>
<keyword evidence="4 11" id="KW-0720">Serine protease</keyword>
<dbReference type="PROSITE" id="PS01046">
    <property type="entry name" value="LON_SER"/>
    <property type="match status" value="1"/>
</dbReference>
<dbReference type="InterPro" id="IPR014721">
    <property type="entry name" value="Ribsml_uS5_D2-typ_fold_subgr"/>
</dbReference>
<keyword evidence="5 9" id="KW-0067">ATP-binding</keyword>
<reference evidence="15 16" key="1">
    <citation type="submission" date="2018-06" db="EMBL/GenBank/DDBJ databases">
        <title>Complete Genome Sequence of Desulfobacter hydrogenophilus (DSM3380).</title>
        <authorList>
            <person name="Marietou A."/>
            <person name="Schreiber L."/>
            <person name="Marshall I."/>
            <person name="Jorgensen B."/>
        </authorList>
    </citation>
    <scope>NUCLEOTIDE SEQUENCE [LARGE SCALE GENOMIC DNA]</scope>
    <source>
        <strain evidence="15 16">DSM 3380</strain>
    </source>
</reference>
<dbReference type="Gene3D" id="1.10.8.60">
    <property type="match status" value="1"/>
</dbReference>
<evidence type="ECO:0000256" key="11">
    <source>
        <dbReference type="PROSITE-ProRule" id="PRU01122"/>
    </source>
</evidence>
<dbReference type="InterPro" id="IPR027065">
    <property type="entry name" value="Lon_Prtase"/>
</dbReference>
<comment type="catalytic activity">
    <reaction evidence="6 11">
        <text>Hydrolysis of proteins in presence of ATP.</text>
        <dbReference type="EC" id="3.4.21.53"/>
    </reaction>
</comment>
<feature type="active site" evidence="8 11">
    <location>
        <position position="620"/>
    </location>
</feature>
<dbReference type="Gene3D" id="3.30.230.10">
    <property type="match status" value="1"/>
</dbReference>
<feature type="active site" evidence="8 11">
    <location>
        <position position="577"/>
    </location>
</feature>
<dbReference type="InterPro" id="IPR011006">
    <property type="entry name" value="CheY-like_superfamily"/>
</dbReference>
<dbReference type="EMBL" id="QLNI01000009">
    <property type="protein sequence ID" value="RAM02927.1"/>
    <property type="molecule type" value="Genomic_DNA"/>
</dbReference>
<dbReference type="Pfam" id="PF00072">
    <property type="entry name" value="Response_reg"/>
    <property type="match status" value="1"/>
</dbReference>
<dbReference type="InterPro" id="IPR008269">
    <property type="entry name" value="Lon_proteolytic"/>
</dbReference>
<dbReference type="SMART" id="SM00448">
    <property type="entry name" value="REC"/>
    <property type="match status" value="1"/>
</dbReference>
<evidence type="ECO:0000259" key="13">
    <source>
        <dbReference type="PROSITE" id="PS51786"/>
    </source>
</evidence>
<feature type="domain" description="Response regulatory" evidence="12">
    <location>
        <begin position="120"/>
        <end position="234"/>
    </location>
</feature>
<dbReference type="RefSeq" id="WP_111954666.1">
    <property type="nucleotide sequence ID" value="NZ_CP036313.1"/>
</dbReference>
<evidence type="ECO:0000256" key="9">
    <source>
        <dbReference type="PIRSR" id="PIRSR001174-2"/>
    </source>
</evidence>
<proteinExistence type="inferred from homology"/>
<dbReference type="Proteomes" id="UP000293902">
    <property type="component" value="Chromosome"/>
</dbReference>
<dbReference type="GO" id="GO:0030163">
    <property type="term" value="P:protein catabolic process"/>
    <property type="evidence" value="ECO:0007669"/>
    <property type="project" value="InterPro"/>
</dbReference>
<dbReference type="Pfam" id="PF22667">
    <property type="entry name" value="Lon_lid"/>
    <property type="match status" value="1"/>
</dbReference>
<evidence type="ECO:0000313" key="16">
    <source>
        <dbReference type="Proteomes" id="UP000248798"/>
    </source>
</evidence>
<dbReference type="Pfam" id="PF00004">
    <property type="entry name" value="AAA"/>
    <property type="match status" value="1"/>
</dbReference>
<dbReference type="Gene3D" id="1.20.5.5270">
    <property type="match status" value="1"/>
</dbReference>
<organism evidence="15 16">
    <name type="scientific">Desulfobacter hydrogenophilus</name>
    <dbReference type="NCBI Taxonomy" id="2291"/>
    <lineage>
        <taxon>Bacteria</taxon>
        <taxon>Pseudomonadati</taxon>
        <taxon>Thermodesulfobacteriota</taxon>
        <taxon>Desulfobacteria</taxon>
        <taxon>Desulfobacterales</taxon>
        <taxon>Desulfobacteraceae</taxon>
        <taxon>Desulfobacter</taxon>
    </lineage>
</organism>
<dbReference type="InterPro" id="IPR020568">
    <property type="entry name" value="Ribosomal_Su5_D2-typ_SF"/>
</dbReference>
<evidence type="ECO:0000256" key="8">
    <source>
        <dbReference type="PIRSR" id="PIRSR001174-1"/>
    </source>
</evidence>
<feature type="modified residue" description="4-aspartylphosphate" evidence="10">
    <location>
        <position position="169"/>
    </location>
</feature>
<dbReference type="Gene3D" id="3.40.50.300">
    <property type="entry name" value="P-loop containing nucleotide triphosphate hydrolases"/>
    <property type="match status" value="1"/>
</dbReference>
<dbReference type="InterPro" id="IPR003959">
    <property type="entry name" value="ATPase_AAA_core"/>
</dbReference>
<dbReference type="PANTHER" id="PTHR10046">
    <property type="entry name" value="ATP DEPENDENT LON PROTEASE FAMILY MEMBER"/>
    <property type="match status" value="1"/>
</dbReference>
<dbReference type="SUPFAM" id="SSF52172">
    <property type="entry name" value="CheY-like"/>
    <property type="match status" value="1"/>
</dbReference>
<dbReference type="InterPro" id="IPR027417">
    <property type="entry name" value="P-loop_NTPase"/>
</dbReference>
<dbReference type="PIRSF" id="PIRSF001174">
    <property type="entry name" value="Lon_proteas"/>
    <property type="match status" value="1"/>
</dbReference>
<gene>
    <name evidence="15" type="primary">lon</name>
    <name evidence="15" type="ORF">DO021_05875</name>
    <name evidence="14" type="ORF">EYB58_01505</name>
</gene>
<evidence type="ECO:0000259" key="12">
    <source>
        <dbReference type="PROSITE" id="PS50110"/>
    </source>
</evidence>
<dbReference type="NCBIfam" id="TIGR00763">
    <property type="entry name" value="lon"/>
    <property type="match status" value="1"/>
</dbReference>
<evidence type="ECO:0000256" key="1">
    <source>
        <dbReference type="ARBA" id="ARBA00022670"/>
    </source>
</evidence>
<accession>A0A328FIV7</accession>
<feature type="domain" description="Lon proteolytic" evidence="13">
    <location>
        <begin position="490"/>
        <end position="671"/>
    </location>
</feature>
<dbReference type="GO" id="GO:0006508">
    <property type="term" value="P:proteolysis"/>
    <property type="evidence" value="ECO:0007669"/>
    <property type="project" value="UniProtKB-KW"/>
</dbReference>
<evidence type="ECO:0000256" key="4">
    <source>
        <dbReference type="ARBA" id="ARBA00022825"/>
    </source>
</evidence>
<dbReference type="GO" id="GO:0004176">
    <property type="term" value="F:ATP-dependent peptidase activity"/>
    <property type="evidence" value="ECO:0007669"/>
    <property type="project" value="UniProtKB-UniRule"/>
</dbReference>
<dbReference type="GO" id="GO:0000160">
    <property type="term" value="P:phosphorelay signal transduction system"/>
    <property type="evidence" value="ECO:0007669"/>
    <property type="project" value="InterPro"/>
</dbReference>
<protein>
    <recommendedName>
        <fullName evidence="7 11">endopeptidase La</fullName>
        <ecNumber evidence="7 11">3.4.21.53</ecNumber>
    </recommendedName>
</protein>
<dbReference type="AlphaFoldDB" id="A0A328FIV7"/>
<evidence type="ECO:0000256" key="2">
    <source>
        <dbReference type="ARBA" id="ARBA00022741"/>
    </source>
</evidence>
<dbReference type="EC" id="3.4.21.53" evidence="7 11"/>
<dbReference type="SUPFAM" id="SSF54211">
    <property type="entry name" value="Ribosomal protein S5 domain 2-like"/>
    <property type="match status" value="1"/>
</dbReference>
<dbReference type="EMBL" id="CP036313">
    <property type="protein sequence ID" value="QBH11713.1"/>
    <property type="molecule type" value="Genomic_DNA"/>
</dbReference>
<dbReference type="PROSITE" id="PS50110">
    <property type="entry name" value="RESPONSE_REGULATORY"/>
    <property type="match status" value="1"/>
</dbReference>
<keyword evidence="17" id="KW-1185">Reference proteome</keyword>
<dbReference type="InterPro" id="IPR001789">
    <property type="entry name" value="Sig_transdc_resp-reg_receiver"/>
</dbReference>
<dbReference type="PRINTS" id="PR00830">
    <property type="entry name" value="ENDOLAPTASE"/>
</dbReference>
<dbReference type="InterPro" id="IPR054594">
    <property type="entry name" value="Lon_lid"/>
</dbReference>
<evidence type="ECO:0000313" key="15">
    <source>
        <dbReference type="EMBL" id="RAM02927.1"/>
    </source>
</evidence>
<keyword evidence="1 11" id="KW-0645">Protease</keyword>
<keyword evidence="2 9" id="KW-0547">Nucleotide-binding</keyword>
<dbReference type="OrthoDB" id="9803599at2"/>
<sequence length="688" mass="75808">MKRIFKKEKETQVVDTGAEEVAALREAVLDQKIPAEVEKILLKEIERLEKINPTAAEYTIGLNHIDYVTTLPWNRYTQDNLDIQRAQTILNSDHYGLDEIKERILEHLAVRQMKLSRKNTILVVDDEQITRMNLEHVLSKEGYEVSTADGGIQALAFLKDKTVDLVITDLKMDKIDGMALLERIKATSPSTEVIIISGYATVLTAVDAIKRGSFHFIPKPLKLNDIRETVKKALGKKTGLVEAKGPVICFAGPPGTGKTSLGQSIAQSLERKFVRISLAGLKDEADIRGHRRSYAGALAGRIIQEIRRAESLNPVLMLDEIDKIGQDFKGDPASALLEVLDPQQNSKFIDHYLDIPFDLSKVMFIATANMVARIPGPLLDRFEVISMSGYTIEEKTHIAQRHLIPRAMEDTGLSGFNLEFTQNALCAIIREHTREAGLRGLERKISAICRKVARRYLDTPNASRQIKIDESTVEKLLGPARYHYEIAGARDRVGCATGLAWTESGGEIIFVETTRMMGAERLILTGYLGEIMKESAQAALSYIRSHTEQLGLGADFFQGRDIHVHVPSGAIPKDGPSAGMTIAVALVSLLKDIPCPRDMAMTGEVTLSGRILPVGGIREKLLAAKTAGIKTIIFPAKNQAEIAAMDDSLKQGIKIFSAGELDEVIRQVLGQPAIDSASVSPLIKKSRQ</sequence>
<dbReference type="Pfam" id="PF05362">
    <property type="entry name" value="Lon_C"/>
    <property type="match status" value="1"/>
</dbReference>
<comment type="similarity">
    <text evidence="11">Belongs to the peptidase S16 family.</text>
</comment>
<dbReference type="Gene3D" id="3.40.50.2300">
    <property type="match status" value="1"/>
</dbReference>
<dbReference type="SMART" id="SM00382">
    <property type="entry name" value="AAA"/>
    <property type="match status" value="1"/>
</dbReference>
<dbReference type="GO" id="GO:0004252">
    <property type="term" value="F:serine-type endopeptidase activity"/>
    <property type="evidence" value="ECO:0007669"/>
    <property type="project" value="UniProtKB-UniRule"/>
</dbReference>
<dbReference type="FunFam" id="3.40.50.300:FF:000021">
    <property type="entry name" value="Lon protease homolog"/>
    <property type="match status" value="1"/>
</dbReference>
<dbReference type="InterPro" id="IPR008268">
    <property type="entry name" value="Peptidase_S16_AS"/>
</dbReference>
<dbReference type="CDD" id="cd19500">
    <property type="entry name" value="RecA-like_Lon"/>
    <property type="match status" value="1"/>
</dbReference>
<dbReference type="InterPro" id="IPR003593">
    <property type="entry name" value="AAA+_ATPase"/>
</dbReference>
<dbReference type="GO" id="GO:0016887">
    <property type="term" value="F:ATP hydrolysis activity"/>
    <property type="evidence" value="ECO:0007669"/>
    <property type="project" value="InterPro"/>
</dbReference>
<evidence type="ECO:0000256" key="3">
    <source>
        <dbReference type="ARBA" id="ARBA00022801"/>
    </source>
</evidence>